<feature type="non-terminal residue" evidence="1">
    <location>
        <position position="230"/>
    </location>
</feature>
<evidence type="ECO:0000313" key="1">
    <source>
        <dbReference type="EMBL" id="CAK87553.1"/>
    </source>
</evidence>
<dbReference type="EMBL" id="CT868626">
    <property type="protein sequence ID" value="CAK87553.1"/>
    <property type="molecule type" value="Genomic_DNA"/>
</dbReference>
<dbReference type="AlphaFoldDB" id="A0DWY6"/>
<dbReference type="KEGG" id="ptm:GSPATT00039817001"/>
<keyword evidence="2" id="KW-1185">Reference proteome</keyword>
<organism evidence="1 2">
    <name type="scientific">Paramecium tetraurelia</name>
    <dbReference type="NCBI Taxonomy" id="5888"/>
    <lineage>
        <taxon>Eukaryota</taxon>
        <taxon>Sar</taxon>
        <taxon>Alveolata</taxon>
        <taxon>Ciliophora</taxon>
        <taxon>Intramacronucleata</taxon>
        <taxon>Oligohymenophorea</taxon>
        <taxon>Peniculida</taxon>
        <taxon>Parameciidae</taxon>
        <taxon>Paramecium</taxon>
    </lineage>
</organism>
<proteinExistence type="predicted"/>
<evidence type="ECO:0000313" key="2">
    <source>
        <dbReference type="Proteomes" id="UP000000600"/>
    </source>
</evidence>
<dbReference type="PANTHER" id="PTHR39767">
    <property type="entry name" value="CALCIUM/CALMODULIN-BINDING MEMBRANE PROTEIN PCM4-RELATED"/>
    <property type="match status" value="1"/>
</dbReference>
<dbReference type="OMA" id="THYYEIS"/>
<dbReference type="OrthoDB" id="311881at2759"/>
<gene>
    <name evidence="1" type="ORF">GSPATT00039817001</name>
</gene>
<accession>A0DWY6</accession>
<protein>
    <recommendedName>
        <fullName evidence="3">Transmembrane protein</fullName>
    </recommendedName>
</protein>
<reference evidence="1 2" key="1">
    <citation type="journal article" date="2006" name="Nature">
        <title>Global trends of whole-genome duplications revealed by the ciliate Paramecium tetraurelia.</title>
        <authorList>
            <consortium name="Genoscope"/>
            <person name="Aury J.-M."/>
            <person name="Jaillon O."/>
            <person name="Duret L."/>
            <person name="Noel B."/>
            <person name="Jubin C."/>
            <person name="Porcel B.M."/>
            <person name="Segurens B."/>
            <person name="Daubin V."/>
            <person name="Anthouard V."/>
            <person name="Aiach N."/>
            <person name="Arnaiz O."/>
            <person name="Billaut A."/>
            <person name="Beisson J."/>
            <person name="Blanc I."/>
            <person name="Bouhouche K."/>
            <person name="Camara F."/>
            <person name="Duharcourt S."/>
            <person name="Guigo R."/>
            <person name="Gogendeau D."/>
            <person name="Katinka M."/>
            <person name="Keller A.-M."/>
            <person name="Kissmehl R."/>
            <person name="Klotz C."/>
            <person name="Koll F."/>
            <person name="Le Moue A."/>
            <person name="Lepere C."/>
            <person name="Malinsky S."/>
            <person name="Nowacki M."/>
            <person name="Nowak J.K."/>
            <person name="Plattner H."/>
            <person name="Poulain J."/>
            <person name="Ruiz F."/>
            <person name="Serrano V."/>
            <person name="Zagulski M."/>
            <person name="Dessen P."/>
            <person name="Betermier M."/>
            <person name="Weissenbach J."/>
            <person name="Scarpelli C."/>
            <person name="Schachter V."/>
            <person name="Sperling L."/>
            <person name="Meyer E."/>
            <person name="Cohen J."/>
            <person name="Wincker P."/>
        </authorList>
    </citation>
    <scope>NUCLEOTIDE SEQUENCE [LARGE SCALE GENOMIC DNA]</scope>
    <source>
        <strain evidence="1 2">Stock d4-2</strain>
    </source>
</reference>
<dbReference type="Proteomes" id="UP000000600">
    <property type="component" value="Unassembled WGS sequence"/>
</dbReference>
<name>A0DWY6_PARTE</name>
<sequence>MIMLIIIIFKTHQTLIYEFNATSNVLDGWECQNSYNFNTYQGIHYFGSSNINRYEISRIFLDLDPHSHIIVDAQFLIIDNTYQPYIYIDFQQQSNQFAILPQNYIFSGAQPEYLRTISITHQHNRRTIWISINQQYGGLISLKLKCSGCIDNYHANCQEWKLHQYSFNQKNFTYSDGWTFELNQGYYFQCGNCQFLKISYIKYKTQLPPHKDYVGRKDLPCLEVAHPYVR</sequence>
<dbReference type="InParanoid" id="A0DWY6"/>
<evidence type="ECO:0008006" key="3">
    <source>
        <dbReference type="Google" id="ProtNLM"/>
    </source>
</evidence>
<dbReference type="PANTHER" id="PTHR39767:SF2">
    <property type="entry name" value="CHROMOSOME UNDETERMINED SCAFFOLD_1, WHOLE GENOME SHOTGUN SEQUENCE"/>
    <property type="match status" value="1"/>
</dbReference>
<dbReference type="RefSeq" id="XP_001454950.1">
    <property type="nucleotide sequence ID" value="XM_001454913.1"/>
</dbReference>
<dbReference type="HOGENOM" id="CLU_1207545_0_0_1"/>
<dbReference type="GeneID" id="5040735"/>